<feature type="domain" description="Formyl transferase N-terminal" evidence="1">
    <location>
        <begin position="117"/>
        <end position="213"/>
    </location>
</feature>
<comment type="caution">
    <text evidence="2">The sequence shown here is derived from an EMBL/GenBank/DDBJ whole genome shotgun (WGS) entry which is preliminary data.</text>
</comment>
<organism evidence="2 3">
    <name type="scientific">Actinocrispum wychmicini</name>
    <dbReference type="NCBI Taxonomy" id="1213861"/>
    <lineage>
        <taxon>Bacteria</taxon>
        <taxon>Bacillati</taxon>
        <taxon>Actinomycetota</taxon>
        <taxon>Actinomycetes</taxon>
        <taxon>Pseudonocardiales</taxon>
        <taxon>Pseudonocardiaceae</taxon>
        <taxon>Actinocrispum</taxon>
    </lineage>
</organism>
<dbReference type="AlphaFoldDB" id="A0A4R2JSV3"/>
<dbReference type="InterPro" id="IPR002376">
    <property type="entry name" value="Formyl_transf_N"/>
</dbReference>
<sequence>MPPAAPVSPLVLSKLGRPIRVAFFLNSDITSHITVNRLLPILLRSGATVHVFLTHSRPHRNHPRRLWQLYFVEHVLLQEHVYPYVDNFGTPAPDYFNTPAGWRALVPPGSTVRDVKDVNDPEFVAGLADENLDISVSVRCYQKFRQPIIDTLSRPGSLFVNAHPGLLPFYRGVTTFARSMIDGAPRAGFTMHHVDAELDTGDVVGQASFPLSYSRSFLENMMAHATDSASLMLDLMHRVSAGQPVPARPQDKENAGYFSYLTDADLDRLASKGVDLFRASAVIDVLADAFFGTLADIGGLRDTLIEAVREAGIPAEDSRDRRLMLSSAST</sequence>
<dbReference type="InterPro" id="IPR036477">
    <property type="entry name" value="Formyl_transf_N_sf"/>
</dbReference>
<evidence type="ECO:0000313" key="3">
    <source>
        <dbReference type="Proteomes" id="UP000295680"/>
    </source>
</evidence>
<dbReference type="Gene3D" id="3.40.50.12230">
    <property type="match status" value="1"/>
</dbReference>
<keyword evidence="2" id="KW-0808">Transferase</keyword>
<dbReference type="EMBL" id="SLWS01000002">
    <property type="protein sequence ID" value="TCO62022.1"/>
    <property type="molecule type" value="Genomic_DNA"/>
</dbReference>
<dbReference type="SUPFAM" id="SSF53328">
    <property type="entry name" value="Formyltransferase"/>
    <property type="match status" value="1"/>
</dbReference>
<gene>
    <name evidence="2" type="ORF">EV192_102159</name>
</gene>
<dbReference type="Proteomes" id="UP000295680">
    <property type="component" value="Unassembled WGS sequence"/>
</dbReference>
<dbReference type="Pfam" id="PF00551">
    <property type="entry name" value="Formyl_trans_N"/>
    <property type="match status" value="1"/>
</dbReference>
<accession>A0A4R2JSV3</accession>
<protein>
    <submittedName>
        <fullName evidence="2">Formyl transferase-like protein</fullName>
    </submittedName>
</protein>
<keyword evidence="3" id="KW-1185">Reference proteome</keyword>
<proteinExistence type="predicted"/>
<evidence type="ECO:0000313" key="2">
    <source>
        <dbReference type="EMBL" id="TCO62022.1"/>
    </source>
</evidence>
<name>A0A4R2JSV3_9PSEU</name>
<evidence type="ECO:0000259" key="1">
    <source>
        <dbReference type="Pfam" id="PF00551"/>
    </source>
</evidence>
<dbReference type="GO" id="GO:0016740">
    <property type="term" value="F:transferase activity"/>
    <property type="evidence" value="ECO:0007669"/>
    <property type="project" value="UniProtKB-KW"/>
</dbReference>
<reference evidence="2 3" key="1">
    <citation type="submission" date="2019-03" db="EMBL/GenBank/DDBJ databases">
        <title>Genomic Encyclopedia of Type Strains, Phase IV (KMG-IV): sequencing the most valuable type-strain genomes for metagenomic binning, comparative biology and taxonomic classification.</title>
        <authorList>
            <person name="Goeker M."/>
        </authorList>
    </citation>
    <scope>NUCLEOTIDE SEQUENCE [LARGE SCALE GENOMIC DNA]</scope>
    <source>
        <strain evidence="2 3">DSM 45934</strain>
    </source>
</reference>
<dbReference type="OrthoDB" id="9802815at2"/>